<dbReference type="Proteomes" id="UP000018808">
    <property type="component" value="Segment"/>
</dbReference>
<dbReference type="RefSeq" id="YP_009008347.1">
    <property type="nucleotide sequence ID" value="NC_023587.1"/>
</dbReference>
<dbReference type="NCBIfam" id="TIGR02170">
    <property type="entry name" value="thyX"/>
    <property type="match status" value="1"/>
</dbReference>
<reference evidence="1 2" key="1">
    <citation type="journal article" date="2014" name="Nature">
        <title>Viral tagging reveals discrete populations in Synechococcus viral genome sequence space.</title>
        <authorList>
            <person name="Deng L."/>
            <person name="Ignacio Espinoza J.C."/>
            <person name="Gregory A.C."/>
            <person name="Poulos B.T."/>
            <person name="Weitz J.S."/>
            <person name="Hugenholtz P."/>
            <person name="Sullivan M.B."/>
        </authorList>
    </citation>
    <scope>NUCLEOTIDE SEQUENCE [LARGE SCALE GENOMIC DNA]</scope>
</reference>
<dbReference type="InterPro" id="IPR036098">
    <property type="entry name" value="Thymidylate_synthase_ThyX_sf"/>
</dbReference>
<evidence type="ECO:0000313" key="2">
    <source>
        <dbReference type="Proteomes" id="UP000018808"/>
    </source>
</evidence>
<dbReference type="Pfam" id="PF02511">
    <property type="entry name" value="Thy1"/>
    <property type="match status" value="1"/>
</dbReference>
<organism evidence="1 2">
    <name type="scientific">Synechococcus phage ACG-2014h</name>
    <dbReference type="NCBI Taxonomy" id="1340810"/>
    <lineage>
        <taxon>Viruses</taxon>
        <taxon>Duplodnaviria</taxon>
        <taxon>Heunggongvirae</taxon>
        <taxon>Uroviricota</taxon>
        <taxon>Caudoviricetes</taxon>
        <taxon>Pantevenvirales</taxon>
        <taxon>Kyanoviridae</taxon>
        <taxon>Sedonavirus</taxon>
        <taxon>Sedonavirus tusconh</taxon>
    </lineage>
</organism>
<dbReference type="Gene3D" id="3.30.1360.170">
    <property type="match status" value="1"/>
</dbReference>
<keyword evidence="2" id="KW-1185">Reference proteome</keyword>
<protein>
    <submittedName>
        <fullName evidence="1">Thymidylate synthetase</fullName>
    </submittedName>
</protein>
<dbReference type="InterPro" id="IPR003669">
    <property type="entry name" value="Thymidylate_synthase_ThyX"/>
</dbReference>
<sequence length="196" mass="22819">MGYVARVSNPNNQENPKVAGLLKYCIKHNHWSVFEQAHMTLEIETTRGLAAQILRHRSFTFQEFSQRYADSSMLSEEIPMIDLRRQDTKNRQNSIDDVDPFLAQELEISIKRHFQSAMDIYKHMLEMGIAKECSRFVLPLAVPTKIYMTGSVRSWIHYIELRSANGTQKEHMDIALDARRVFAEQFPICAEALEWL</sequence>
<dbReference type="CDD" id="cd20175">
    <property type="entry name" value="ThyX"/>
    <property type="match status" value="1"/>
</dbReference>
<dbReference type="GO" id="GO:0006231">
    <property type="term" value="P:dTMP biosynthetic process"/>
    <property type="evidence" value="ECO:0007669"/>
    <property type="project" value="InterPro"/>
</dbReference>
<dbReference type="GO" id="GO:0050660">
    <property type="term" value="F:flavin adenine dinucleotide binding"/>
    <property type="evidence" value="ECO:0007669"/>
    <property type="project" value="InterPro"/>
</dbReference>
<dbReference type="PROSITE" id="PS51331">
    <property type="entry name" value="THYX"/>
    <property type="match status" value="1"/>
</dbReference>
<proteinExistence type="predicted"/>
<dbReference type="PANTHER" id="PTHR34934">
    <property type="entry name" value="FLAVIN-DEPENDENT THYMIDYLATE SYNTHASE"/>
    <property type="match status" value="1"/>
</dbReference>
<dbReference type="Gene3D" id="1.20.5.3070">
    <property type="match status" value="1"/>
</dbReference>
<accession>V5USW9</accession>
<gene>
    <name evidence="1" type="ORF">S-MbCM7_213</name>
</gene>
<dbReference type="GO" id="GO:0050797">
    <property type="term" value="F:thymidylate synthase (FAD) activity"/>
    <property type="evidence" value="ECO:0007669"/>
    <property type="project" value="InterPro"/>
</dbReference>
<dbReference type="OrthoDB" id="8223at10239"/>
<dbReference type="EMBL" id="KF156338">
    <property type="protein sequence ID" value="AHB80627.1"/>
    <property type="molecule type" value="Genomic_DNA"/>
</dbReference>
<dbReference type="PANTHER" id="PTHR34934:SF1">
    <property type="entry name" value="FLAVIN-DEPENDENT THYMIDYLATE SYNTHASE"/>
    <property type="match status" value="1"/>
</dbReference>
<evidence type="ECO:0000313" key="1">
    <source>
        <dbReference type="EMBL" id="AHB80627.1"/>
    </source>
</evidence>
<name>V5USW9_9CAUD</name>
<dbReference type="SUPFAM" id="SSF69796">
    <property type="entry name" value="Thymidylate synthase-complementing protein Thy1"/>
    <property type="match status" value="1"/>
</dbReference>
<dbReference type="KEGG" id="vg:18504789"/>
<dbReference type="GO" id="GO:0004799">
    <property type="term" value="F:thymidylate synthase activity"/>
    <property type="evidence" value="ECO:0007669"/>
    <property type="project" value="TreeGrafter"/>
</dbReference>
<dbReference type="GO" id="GO:0070402">
    <property type="term" value="F:NADPH binding"/>
    <property type="evidence" value="ECO:0007669"/>
    <property type="project" value="TreeGrafter"/>
</dbReference>
<dbReference type="GeneID" id="18504789"/>